<feature type="compositionally biased region" description="Acidic residues" evidence="4">
    <location>
        <begin position="2106"/>
        <end position="2119"/>
    </location>
</feature>
<feature type="compositionally biased region" description="Gly residues" evidence="4">
    <location>
        <begin position="1604"/>
        <end position="1619"/>
    </location>
</feature>
<feature type="repeat" description="RCC1" evidence="2">
    <location>
        <begin position="667"/>
        <end position="721"/>
    </location>
</feature>
<proteinExistence type="predicted"/>
<reference evidence="6" key="1">
    <citation type="journal article" date="2020" name="bioRxiv">
        <title>Comparative genomics of Chlamydomonas.</title>
        <authorList>
            <person name="Craig R.J."/>
            <person name="Hasan A.R."/>
            <person name="Ness R.W."/>
            <person name="Keightley P.D."/>
        </authorList>
    </citation>
    <scope>NUCLEOTIDE SEQUENCE</scope>
    <source>
        <strain evidence="6">SAG 7.73</strain>
    </source>
</reference>
<keyword evidence="7" id="KW-1185">Reference proteome</keyword>
<feature type="region of interest" description="Disordered" evidence="4">
    <location>
        <begin position="866"/>
        <end position="937"/>
    </location>
</feature>
<feature type="repeat" description="RCC1" evidence="2">
    <location>
        <begin position="308"/>
        <end position="359"/>
    </location>
</feature>
<dbReference type="SUPFAM" id="SSF50729">
    <property type="entry name" value="PH domain-like"/>
    <property type="match status" value="1"/>
</dbReference>
<feature type="compositionally biased region" description="Gly residues" evidence="4">
    <location>
        <begin position="2143"/>
        <end position="2158"/>
    </location>
</feature>
<feature type="region of interest" description="Disordered" evidence="4">
    <location>
        <begin position="2627"/>
        <end position="2670"/>
    </location>
</feature>
<evidence type="ECO:0000313" key="6">
    <source>
        <dbReference type="EMBL" id="KAG2441550.1"/>
    </source>
</evidence>
<dbReference type="PANTHER" id="PTHR22870:SF360">
    <property type="entry name" value="ULTRAVIOLET-B RECEPTOR UVR8"/>
    <property type="match status" value="1"/>
</dbReference>
<dbReference type="Proteomes" id="UP000650467">
    <property type="component" value="Unassembled WGS sequence"/>
</dbReference>
<feature type="repeat" description="RCC1" evidence="2">
    <location>
        <begin position="360"/>
        <end position="414"/>
    </location>
</feature>
<feature type="region of interest" description="Disordered" evidence="4">
    <location>
        <begin position="171"/>
        <end position="235"/>
    </location>
</feature>
<feature type="compositionally biased region" description="Low complexity" evidence="4">
    <location>
        <begin position="2655"/>
        <end position="2670"/>
    </location>
</feature>
<comment type="caution">
    <text evidence="6">The sequence shown here is derived from an EMBL/GenBank/DDBJ whole genome shotgun (WGS) entry which is preliminary data.</text>
</comment>
<feature type="compositionally biased region" description="Gly residues" evidence="4">
    <location>
        <begin position="1984"/>
        <end position="1995"/>
    </location>
</feature>
<dbReference type="PROSITE" id="PS50012">
    <property type="entry name" value="RCC1_3"/>
    <property type="match status" value="6"/>
</dbReference>
<feature type="compositionally biased region" description="Basic and acidic residues" evidence="4">
    <location>
        <begin position="2056"/>
        <end position="2067"/>
    </location>
</feature>
<feature type="compositionally biased region" description="Gly residues" evidence="4">
    <location>
        <begin position="991"/>
        <end position="1009"/>
    </location>
</feature>
<protein>
    <recommendedName>
        <fullName evidence="5">BRX domain-containing protein</fullName>
    </recommendedName>
</protein>
<feature type="coiled-coil region" evidence="3">
    <location>
        <begin position="1708"/>
        <end position="1735"/>
    </location>
</feature>
<evidence type="ECO:0000256" key="4">
    <source>
        <dbReference type="SAM" id="MobiDB-lite"/>
    </source>
</evidence>
<gene>
    <name evidence="6" type="ORF">HXX76_003171</name>
</gene>
<dbReference type="OrthoDB" id="5981550at2759"/>
<evidence type="ECO:0000256" key="1">
    <source>
        <dbReference type="ARBA" id="ARBA00022737"/>
    </source>
</evidence>
<dbReference type="Gene3D" id="2.30.29.30">
    <property type="entry name" value="Pleckstrin-homology domain (PH domain)/Phosphotyrosine-binding domain (PTB)"/>
    <property type="match status" value="1"/>
</dbReference>
<feature type="compositionally biased region" description="Basic residues" evidence="4">
    <location>
        <begin position="2643"/>
        <end position="2654"/>
    </location>
</feature>
<feature type="region of interest" description="Disordered" evidence="4">
    <location>
        <begin position="2186"/>
        <end position="2329"/>
    </location>
</feature>
<feature type="compositionally biased region" description="Gly residues" evidence="4">
    <location>
        <begin position="1368"/>
        <end position="1387"/>
    </location>
</feature>
<dbReference type="InterPro" id="IPR051210">
    <property type="entry name" value="Ub_ligase/GEF_domain"/>
</dbReference>
<keyword evidence="3" id="KW-0175">Coiled coil</keyword>
<feature type="region of interest" description="Disordered" evidence="4">
    <location>
        <begin position="1182"/>
        <end position="1211"/>
    </location>
</feature>
<feature type="region of interest" description="Disordered" evidence="4">
    <location>
        <begin position="989"/>
        <end position="1069"/>
    </location>
</feature>
<feature type="region of interest" description="Disordered" evidence="4">
    <location>
        <begin position="2567"/>
        <end position="2598"/>
    </location>
</feature>
<feature type="compositionally biased region" description="Gly residues" evidence="4">
    <location>
        <begin position="2284"/>
        <end position="2297"/>
    </location>
</feature>
<dbReference type="PROSITE" id="PS00626">
    <property type="entry name" value="RCC1_2"/>
    <property type="match status" value="2"/>
</dbReference>
<feature type="region of interest" description="Disordered" evidence="4">
    <location>
        <begin position="1241"/>
        <end position="1299"/>
    </location>
</feature>
<feature type="compositionally biased region" description="Gly residues" evidence="4">
    <location>
        <begin position="1916"/>
        <end position="1925"/>
    </location>
</feature>
<feature type="region of interest" description="Disordered" evidence="4">
    <location>
        <begin position="1581"/>
        <end position="1644"/>
    </location>
</feature>
<feature type="compositionally biased region" description="Pro residues" evidence="4">
    <location>
        <begin position="1468"/>
        <end position="1477"/>
    </location>
</feature>
<feature type="domain" description="BRX" evidence="5">
    <location>
        <begin position="2328"/>
        <end position="2385"/>
    </location>
</feature>
<feature type="compositionally biased region" description="Low complexity" evidence="4">
    <location>
        <begin position="1395"/>
        <end position="1419"/>
    </location>
</feature>
<keyword evidence="1" id="KW-0677">Repeat</keyword>
<dbReference type="PANTHER" id="PTHR22870">
    <property type="entry name" value="REGULATOR OF CHROMOSOME CONDENSATION"/>
    <property type="match status" value="1"/>
</dbReference>
<evidence type="ECO:0000256" key="2">
    <source>
        <dbReference type="PROSITE-ProRule" id="PRU00235"/>
    </source>
</evidence>
<evidence type="ECO:0000313" key="7">
    <source>
        <dbReference type="Proteomes" id="UP000650467"/>
    </source>
</evidence>
<organism evidence="6 7">
    <name type="scientific">Chlamydomonas incerta</name>
    <dbReference type="NCBI Taxonomy" id="51695"/>
    <lineage>
        <taxon>Eukaryota</taxon>
        <taxon>Viridiplantae</taxon>
        <taxon>Chlorophyta</taxon>
        <taxon>core chlorophytes</taxon>
        <taxon>Chlorophyceae</taxon>
        <taxon>CS clade</taxon>
        <taxon>Chlamydomonadales</taxon>
        <taxon>Chlamydomonadaceae</taxon>
        <taxon>Chlamydomonas</taxon>
    </lineage>
</organism>
<dbReference type="InterPro" id="IPR000408">
    <property type="entry name" value="Reg_chr_condens"/>
</dbReference>
<feature type="compositionally biased region" description="Gly residues" evidence="4">
    <location>
        <begin position="2246"/>
        <end position="2262"/>
    </location>
</feature>
<feature type="compositionally biased region" description="Low complexity" evidence="4">
    <location>
        <begin position="1582"/>
        <end position="1594"/>
    </location>
</feature>
<feature type="region of interest" description="Disordered" evidence="4">
    <location>
        <begin position="2392"/>
        <end position="2429"/>
    </location>
</feature>
<dbReference type="InterPro" id="IPR009091">
    <property type="entry name" value="RCC1/BLIP-II"/>
</dbReference>
<feature type="region of interest" description="Disordered" evidence="4">
    <location>
        <begin position="803"/>
        <end position="830"/>
    </location>
</feature>
<sequence length="2670" mass="261863">MELLPPTYEGGGVFVNGFPSGPKPYEEVLTFLRKGTDLLKYGRIGNPKYHPFRLSNDDLELQWESKKGQIRRVPLGWITKWQRGQETSVFKKHPQPKLAHRSFSIFYVDENKRERTLDVICRDPYEFEMWFWGVQIIRYYPPHMMSAPTPLNAHPHSYQGASSVVPVPVNGREASAQPIPPPLEIPSLRSSLADDRPPKPTPKTKPTTGLSVMVGVRNSGGPVPGGPLPGRRGDRRELGDLYVWGSLVTTEEDEWAPTRRPQPPSLNEEAMRYWQNSSVPVLVQNAGSVDVVRVACAPRHAALITRKGELYTWGFGKNGNLGHGWCTNLASPRLVPRMSGKGVRAVACGEGATAAISADMRLYMWGSGGAGQLGTGYAFPVVEPAPVLFPGLREDARVLAVSCGPYHTAAITEGGLLFTWGSGLFGKLGHGGAAAEYRPRRVAALEDKYVTCVSCGYWHTAAVAAARTTTRSQSTPFGTVSTPAALPSPAPLPPSHSAPSVAAAAVGGSRDGPSSIAGFGSGVSVGGGGGGADGASGTHSGRVAARLAQSEMSSSGSDLQAVVAAVNTAAAAGPSSMSGDPSAAGSAAAVASAAGGVASAAGGAGGANGPLLGPMRSDVLSSSVASLEQLRDTPDASSVGPSGSGGHLYTWGGDFSWTEPAEPSKKGAEHAAPKRDHHGGCLGHGDKEGRLLPTRVRGDIDKHGVVQVVCGWSMTVALSRDGRVYQMGGTGAGKSGEKSCPWEGALAPTRVDGNLFGMFVEEVACGMHHVVVVASRVQANGFIPDDQRRVRLLSWGRGSEGQLGIDSGAGGGGGLASMSGEGPLGGRMGPPQLDYSLPQVVTSVDGKRVLHISAGGNHTMAVIEHDPRSRRSHHPSGTPSATPTGHHAYGAAAGGGGAPAYSRLASYGPSHHHPSLAGSAGDARSLRDSHNGGGGSVGAGMQSLLGMASPFQIAQSLPVAAAAAGLQSLGQMVATVGPKSKALAAAALGSAGSGGAGSDGSRNGQGGAGSARTAASSRRHGSTNSRMVAIPAPTAAPYLPSGAVTRSETSSGHNRDMRRATSRLHHHAHAAAALAGQPHFNKSASMNAAHVAKAALETTSAASGGMASHRSSPPLAVGKPGEEVDSRSVSPTSSSLYEISSTAGTDFAAGGAASLHRQASQLSGASGPASAPAGAIAAQALARGGPGGASSHAHPHGHPPLPRTSIAGPRAAGAAGGAAAAAAGAALADGELGGAGVVGGDGPVSARSDTDLEGDSYFQGSGRGLDMVPEQSEESPSSPSGGRTASRLHGGSAAGAGAVPPHLDPGALAAAGVGVGVVGAAAGRYMGESADSDSVGQHTPGGSMLTGDTHASPHPMHPRVAMLARASAGGGGGAGSGGEGGGAGGGSPMHSGLRSSASTMDSSYASGATGSSGASPMAALHTPSPETPDDAISSHPRAPHVGGPYGLPAMATPGAAAGGDESATPLPQQQPPIPYATPPSLGASPLPTPASGRHGTHAGPEPPTMGRMPSLSAGQAGVPQPRGREISMSAWAAPAAVAAAAAAAAAAGGGGGGGMAAGGGAAQPGLYRGEASFRAYGNSGDGVSAPASGVESAASGGGHHRVVVGGGTAGGARRAGGSRGHSRHASYDSADVASGRDAGVDSAMHQRSGSIFELVPPGAYLGGGGGSGTHTPPRLTSVTLASPPRGGGGGGMGAGHVPPAVAEAALANVALKQQNDLLMQQVEALRQQVALLAQAAGMGVAAAAAGGAAQAAAAAASGGLGYPPPLPPGAPSMPIPVAGAVASPVAVAMPVSVGLPSGAAGGNLVVSGESAGVPAFPGPGSNGSNGNPLGAPMLPPPPMHLHHALSSALGGAVAAASAGAVVSAGGGGGAGGAGGVMPYAPPPTPQPPQPPHGVGLPPLSPSGAGRASAGPVMMMGPGGGGGGGGGPPPASMTAAANAAAARHRRSTSVDVSSLIATRDGIGPARDYLPSASQQTAGGAPPSPGGGAAGGSGGMLLGSSSLREMTLGHATAPPALEALRMNHPGMSLAQAALAEADEEGLDEATSEEEEDDDEADETRLRGRDRDSRLLGADADDDSRQDGDSRLLQSRAMTGGAASSTTGRDAGADADVEEETEEDGGGGERASSGGGAGAAHRRRRRRAPGSGGSGAGMGAGGGGDVSVTVPPMSILAAQSSMRRQLYVGLSPQTSSQAAGSRHAGGYGGGAAEAESSAAGGGVHMHGEPFAAGAAASGQRTDVSETSSVSISGGAGGDGYSGSEQGDGGVRPAPLRRRGGPRGALDLHHLGSGGGGGRSGGGVASGEELFGAASGGSMALQQAQQQQQAQALPPDGQMFQYAPGVFITLRPPAGPSGRAELCKLRFSRRHFSQTEAQQWWAAHRAELFESYHVTASVGGSSGTHGPGGGGGGGGSRGTQAAMHGYPASPSGGGLAPPLLPSHSPQAMQPPALALAHAGSVSHTRGFSSDTQGTSASGGAGTGNANLYFSIGPAGAASPGPQGTSGGSAVGGDSMTRSTAAYWAPAAAGAMSGGAGGGAGGGGGGDPYAAWADHTYSVTDDPAMVAAAGMGGMPGPAAGALPPPMGMPPRHHRSRSGSRNASGGAAAAVPPQVLLAQQQAQWAAAVAAGQAPVGLGSGGGAVTVAPFQQHPHPHIQHHHTRSRSGGAASSRSNLSNRS</sequence>
<feature type="repeat" description="RCC1" evidence="2">
    <location>
        <begin position="722"/>
        <end position="776"/>
    </location>
</feature>
<feature type="compositionally biased region" description="Low complexity" evidence="4">
    <location>
        <begin position="497"/>
        <end position="506"/>
    </location>
</feature>
<feature type="region of interest" description="Disordered" evidence="4">
    <location>
        <begin position="1328"/>
        <end position="1523"/>
    </location>
</feature>
<dbReference type="EMBL" id="JAEHOC010000005">
    <property type="protein sequence ID" value="KAG2441550.1"/>
    <property type="molecule type" value="Genomic_DNA"/>
</dbReference>
<dbReference type="SUPFAM" id="SSF50985">
    <property type="entry name" value="RCC1/BLIP-II"/>
    <property type="match status" value="2"/>
</dbReference>
<feature type="compositionally biased region" description="Low complexity" evidence="4">
    <location>
        <begin position="881"/>
        <end position="891"/>
    </location>
</feature>
<feature type="compositionally biased region" description="Pro residues" evidence="4">
    <location>
        <begin position="486"/>
        <end position="496"/>
    </location>
</feature>
<dbReference type="InterPro" id="IPR011993">
    <property type="entry name" value="PH-like_dom_sf"/>
</dbReference>
<feature type="compositionally biased region" description="Acidic residues" evidence="4">
    <location>
        <begin position="2034"/>
        <end position="2055"/>
    </location>
</feature>
<feature type="region of interest" description="Disordered" evidence="4">
    <location>
        <begin position="1875"/>
        <end position="1998"/>
    </location>
</feature>
<accession>A0A835W6S8</accession>
<dbReference type="PROSITE" id="PS51514">
    <property type="entry name" value="BRX"/>
    <property type="match status" value="1"/>
</dbReference>
<dbReference type="Pfam" id="PF00415">
    <property type="entry name" value="RCC1"/>
    <property type="match status" value="5"/>
</dbReference>
<feature type="compositionally biased region" description="Pro residues" evidence="4">
    <location>
        <begin position="1879"/>
        <end position="1891"/>
    </location>
</feature>
<feature type="region of interest" description="Disordered" evidence="4">
    <location>
        <begin position="469"/>
        <end position="507"/>
    </location>
</feature>
<evidence type="ECO:0000256" key="3">
    <source>
        <dbReference type="SAM" id="Coils"/>
    </source>
</evidence>
<dbReference type="InterPro" id="IPR013591">
    <property type="entry name" value="Brevis_radix_dom"/>
</dbReference>
<feature type="compositionally biased region" description="Low complexity" evidence="4">
    <location>
        <begin position="1446"/>
        <end position="1459"/>
    </location>
</feature>
<feature type="compositionally biased region" description="Basic residues" evidence="4">
    <location>
        <begin position="1060"/>
        <end position="1069"/>
    </location>
</feature>
<feature type="compositionally biased region" description="Low complexity" evidence="4">
    <location>
        <begin position="2312"/>
        <end position="2325"/>
    </location>
</feature>
<dbReference type="CDD" id="cd13365">
    <property type="entry name" value="PH_PLC_plant-like"/>
    <property type="match status" value="1"/>
</dbReference>
<name>A0A835W6S8_CHLIN</name>
<evidence type="ECO:0000259" key="5">
    <source>
        <dbReference type="PROSITE" id="PS51514"/>
    </source>
</evidence>
<feature type="compositionally biased region" description="Basic and acidic residues" evidence="4">
    <location>
        <begin position="662"/>
        <end position="674"/>
    </location>
</feature>
<feature type="region of interest" description="Disordered" evidence="4">
    <location>
        <begin position="623"/>
        <end position="688"/>
    </location>
</feature>
<feature type="region of interest" description="Disordered" evidence="4">
    <location>
        <begin position="1100"/>
        <end position="1135"/>
    </location>
</feature>
<dbReference type="Gene3D" id="2.130.10.30">
    <property type="entry name" value="Regulator of chromosome condensation 1/beta-lactamase-inhibitor protein II"/>
    <property type="match status" value="2"/>
</dbReference>
<dbReference type="Pfam" id="PF08381">
    <property type="entry name" value="BRX"/>
    <property type="match status" value="1"/>
</dbReference>
<feature type="compositionally biased region" description="Low complexity" evidence="4">
    <location>
        <begin position="2589"/>
        <end position="2598"/>
    </location>
</feature>
<feature type="repeat" description="RCC1" evidence="2">
    <location>
        <begin position="790"/>
        <end position="865"/>
    </location>
</feature>
<feature type="repeat" description="RCC1" evidence="2">
    <location>
        <begin position="415"/>
        <end position="466"/>
    </location>
</feature>
<feature type="region of interest" description="Disordered" evidence="4">
    <location>
        <begin position="2032"/>
        <end position="2158"/>
    </location>
</feature>
<feature type="compositionally biased region" description="Gly residues" evidence="4">
    <location>
        <begin position="2392"/>
        <end position="2409"/>
    </location>
</feature>